<reference evidence="1" key="2">
    <citation type="submission" date="2021-12" db="EMBL/GenBank/DDBJ databases">
        <title>Resequencing data analysis of finger millet.</title>
        <authorList>
            <person name="Hatakeyama M."/>
            <person name="Aluri S."/>
            <person name="Balachadran M.T."/>
            <person name="Sivarajan S.R."/>
            <person name="Poveda L."/>
            <person name="Shimizu-Inatsugi R."/>
            <person name="Schlapbach R."/>
            <person name="Sreeman S.M."/>
            <person name="Shimizu K.K."/>
        </authorList>
    </citation>
    <scope>NUCLEOTIDE SEQUENCE</scope>
</reference>
<comment type="caution">
    <text evidence="1">The sequence shown here is derived from an EMBL/GenBank/DDBJ whole genome shotgun (WGS) entry which is preliminary data.</text>
</comment>
<name>A0AAV5CNX5_ELECO</name>
<organism evidence="1 2">
    <name type="scientific">Eleusine coracana subsp. coracana</name>
    <dbReference type="NCBI Taxonomy" id="191504"/>
    <lineage>
        <taxon>Eukaryota</taxon>
        <taxon>Viridiplantae</taxon>
        <taxon>Streptophyta</taxon>
        <taxon>Embryophyta</taxon>
        <taxon>Tracheophyta</taxon>
        <taxon>Spermatophyta</taxon>
        <taxon>Magnoliopsida</taxon>
        <taxon>Liliopsida</taxon>
        <taxon>Poales</taxon>
        <taxon>Poaceae</taxon>
        <taxon>PACMAD clade</taxon>
        <taxon>Chloridoideae</taxon>
        <taxon>Cynodonteae</taxon>
        <taxon>Eleusininae</taxon>
        <taxon>Eleusine</taxon>
    </lineage>
</organism>
<accession>A0AAV5CNX5</accession>
<evidence type="ECO:0000313" key="1">
    <source>
        <dbReference type="EMBL" id="GJM99822.1"/>
    </source>
</evidence>
<protein>
    <submittedName>
        <fullName evidence="1">Uncharacterized protein</fullName>
    </submittedName>
</protein>
<gene>
    <name evidence="1" type="primary">ga16957</name>
    <name evidence="1" type="ORF">PR202_ga16957</name>
</gene>
<dbReference type="EMBL" id="BQKI01000008">
    <property type="protein sequence ID" value="GJM99822.1"/>
    <property type="molecule type" value="Genomic_DNA"/>
</dbReference>
<reference evidence="1" key="1">
    <citation type="journal article" date="2018" name="DNA Res.">
        <title>Multiple hybrid de novo genome assembly of finger millet, an orphan allotetraploid crop.</title>
        <authorList>
            <person name="Hatakeyama M."/>
            <person name="Aluri S."/>
            <person name="Balachadran M.T."/>
            <person name="Sivarajan S.R."/>
            <person name="Patrignani A."/>
            <person name="Gruter S."/>
            <person name="Poveda L."/>
            <person name="Shimizu-Inatsugi R."/>
            <person name="Baeten J."/>
            <person name="Francoijs K.J."/>
            <person name="Nataraja K.N."/>
            <person name="Reddy Y.A.N."/>
            <person name="Phadnis S."/>
            <person name="Ravikumar R.L."/>
            <person name="Schlapbach R."/>
            <person name="Sreeman S.M."/>
            <person name="Shimizu K.K."/>
        </authorList>
    </citation>
    <scope>NUCLEOTIDE SEQUENCE</scope>
</reference>
<proteinExistence type="predicted"/>
<keyword evidence="2" id="KW-1185">Reference proteome</keyword>
<dbReference type="AlphaFoldDB" id="A0AAV5CNX5"/>
<sequence length="103" mass="11196">MNSAIAWRIRRSMRPVRVFDGQDDQATDTALKVAYESLPAPRVTTDAPLAAGVAAAWSASPNNDGVDRISSSLPTTSLAERRLRLPAKDAVHTGKLARRWRGI</sequence>
<evidence type="ECO:0000313" key="2">
    <source>
        <dbReference type="Proteomes" id="UP001054889"/>
    </source>
</evidence>
<dbReference type="Proteomes" id="UP001054889">
    <property type="component" value="Unassembled WGS sequence"/>
</dbReference>